<keyword evidence="5" id="KW-0677">Repeat</keyword>
<keyword evidence="3 13" id="KW-0645">Protease</keyword>
<proteinExistence type="inferred from homology"/>
<evidence type="ECO:0000256" key="5">
    <source>
        <dbReference type="ARBA" id="ARBA00022737"/>
    </source>
</evidence>
<evidence type="ECO:0000256" key="9">
    <source>
        <dbReference type="ARBA" id="ARBA00022833"/>
    </source>
</evidence>
<evidence type="ECO:0000256" key="8">
    <source>
        <dbReference type="ARBA" id="ARBA00022807"/>
    </source>
</evidence>
<evidence type="ECO:0000256" key="10">
    <source>
        <dbReference type="ARBA" id="ARBA00035290"/>
    </source>
</evidence>
<dbReference type="PANTHER" id="PTHR10183:SF382">
    <property type="entry name" value="CALPAIN-15"/>
    <property type="match status" value="1"/>
</dbReference>
<feature type="active site" evidence="12 13">
    <location>
        <position position="1232"/>
    </location>
</feature>
<dbReference type="FunCoup" id="A0A139WJ06">
    <property type="interactions" value="323"/>
</dbReference>
<dbReference type="PROSITE" id="PS00139">
    <property type="entry name" value="THIOL_PROTEASE_CYS"/>
    <property type="match status" value="1"/>
</dbReference>
<dbReference type="GO" id="GO:0003735">
    <property type="term" value="F:structural constituent of ribosome"/>
    <property type="evidence" value="ECO:0007669"/>
    <property type="project" value="InterPro"/>
</dbReference>
<dbReference type="SUPFAM" id="SSF90209">
    <property type="entry name" value="Ran binding protein zinc finger-like"/>
    <property type="match status" value="2"/>
</dbReference>
<dbReference type="Pfam" id="PF00648">
    <property type="entry name" value="Peptidase_C2"/>
    <property type="match status" value="1"/>
</dbReference>
<dbReference type="InterPro" id="IPR036373">
    <property type="entry name" value="Ribosomal_bL17_sf"/>
</dbReference>
<dbReference type="InterPro" id="IPR038765">
    <property type="entry name" value="Papain-like_cys_pep_sf"/>
</dbReference>
<reference evidence="17 18" key="1">
    <citation type="journal article" date="2008" name="Nature">
        <title>The genome of the model beetle and pest Tribolium castaneum.</title>
        <authorList>
            <consortium name="Tribolium Genome Sequencing Consortium"/>
            <person name="Richards S."/>
            <person name="Gibbs R.A."/>
            <person name="Weinstock G.M."/>
            <person name="Brown S.J."/>
            <person name="Denell R."/>
            <person name="Beeman R.W."/>
            <person name="Gibbs R."/>
            <person name="Beeman R.W."/>
            <person name="Brown S.J."/>
            <person name="Bucher G."/>
            <person name="Friedrich M."/>
            <person name="Grimmelikhuijzen C.J."/>
            <person name="Klingler M."/>
            <person name="Lorenzen M."/>
            <person name="Richards S."/>
            <person name="Roth S."/>
            <person name="Schroder R."/>
            <person name="Tautz D."/>
            <person name="Zdobnov E.M."/>
            <person name="Muzny D."/>
            <person name="Gibbs R.A."/>
            <person name="Weinstock G.M."/>
            <person name="Attaway T."/>
            <person name="Bell S."/>
            <person name="Buhay C.J."/>
            <person name="Chandrabose M.N."/>
            <person name="Chavez D."/>
            <person name="Clerk-Blankenburg K.P."/>
            <person name="Cree A."/>
            <person name="Dao M."/>
            <person name="Davis C."/>
            <person name="Chacko J."/>
            <person name="Dinh H."/>
            <person name="Dugan-Rocha S."/>
            <person name="Fowler G."/>
            <person name="Garner T.T."/>
            <person name="Garnes J."/>
            <person name="Gnirke A."/>
            <person name="Hawes A."/>
            <person name="Hernandez J."/>
            <person name="Hines S."/>
            <person name="Holder M."/>
            <person name="Hume J."/>
            <person name="Jhangiani S.N."/>
            <person name="Joshi V."/>
            <person name="Khan Z.M."/>
            <person name="Jackson L."/>
            <person name="Kovar C."/>
            <person name="Kowis A."/>
            <person name="Lee S."/>
            <person name="Lewis L.R."/>
            <person name="Margolis J."/>
            <person name="Morgan M."/>
            <person name="Nazareth L.V."/>
            <person name="Nguyen N."/>
            <person name="Okwuonu G."/>
            <person name="Parker D."/>
            <person name="Richards S."/>
            <person name="Ruiz S.J."/>
            <person name="Santibanez J."/>
            <person name="Savard J."/>
            <person name="Scherer S.E."/>
            <person name="Schneider B."/>
            <person name="Sodergren E."/>
            <person name="Tautz D."/>
            <person name="Vattahil S."/>
            <person name="Villasana D."/>
            <person name="White C.S."/>
            <person name="Wright R."/>
            <person name="Park Y."/>
            <person name="Beeman R.W."/>
            <person name="Lord J."/>
            <person name="Oppert B."/>
            <person name="Lorenzen M."/>
            <person name="Brown S."/>
            <person name="Wang L."/>
            <person name="Savard J."/>
            <person name="Tautz D."/>
            <person name="Richards S."/>
            <person name="Weinstock G."/>
            <person name="Gibbs R.A."/>
            <person name="Liu Y."/>
            <person name="Worley K."/>
            <person name="Weinstock G."/>
            <person name="Elsik C.G."/>
            <person name="Reese J.T."/>
            <person name="Elhaik E."/>
            <person name="Landan G."/>
            <person name="Graur D."/>
            <person name="Arensburger P."/>
            <person name="Atkinson P."/>
            <person name="Beeman R.W."/>
            <person name="Beidler J."/>
            <person name="Brown S.J."/>
            <person name="Demuth J.P."/>
            <person name="Drury D.W."/>
            <person name="Du Y.Z."/>
            <person name="Fujiwara H."/>
            <person name="Lorenzen M."/>
            <person name="Maselli V."/>
            <person name="Osanai M."/>
            <person name="Park Y."/>
            <person name="Robertson H.M."/>
            <person name="Tu Z."/>
            <person name="Wang J.J."/>
            <person name="Wang S."/>
            <person name="Richards S."/>
            <person name="Song H."/>
            <person name="Zhang L."/>
            <person name="Sodergren E."/>
            <person name="Werner D."/>
            <person name="Stanke M."/>
            <person name="Morgenstern B."/>
            <person name="Solovyev V."/>
            <person name="Kosarev P."/>
            <person name="Brown G."/>
            <person name="Chen H.C."/>
            <person name="Ermolaeva O."/>
            <person name="Hlavina W."/>
            <person name="Kapustin Y."/>
            <person name="Kiryutin B."/>
            <person name="Kitts P."/>
            <person name="Maglott D."/>
            <person name="Pruitt K."/>
            <person name="Sapojnikov V."/>
            <person name="Souvorov A."/>
            <person name="Mackey A.J."/>
            <person name="Waterhouse R.M."/>
            <person name="Wyder S."/>
            <person name="Zdobnov E.M."/>
            <person name="Zdobnov E.M."/>
            <person name="Wyder S."/>
            <person name="Kriventseva E.V."/>
            <person name="Kadowaki T."/>
            <person name="Bork P."/>
            <person name="Aranda M."/>
            <person name="Bao R."/>
            <person name="Beermann A."/>
            <person name="Berns N."/>
            <person name="Bolognesi R."/>
            <person name="Bonneton F."/>
            <person name="Bopp D."/>
            <person name="Brown S.J."/>
            <person name="Bucher G."/>
            <person name="Butts T."/>
            <person name="Chaumot A."/>
            <person name="Denell R.E."/>
            <person name="Ferrier D.E."/>
            <person name="Friedrich M."/>
            <person name="Gordon C.M."/>
            <person name="Jindra M."/>
            <person name="Klingler M."/>
            <person name="Lan Q."/>
            <person name="Lattorff H.M."/>
            <person name="Laudet V."/>
            <person name="von Levetsow C."/>
            <person name="Liu Z."/>
            <person name="Lutz R."/>
            <person name="Lynch J.A."/>
            <person name="da Fonseca R.N."/>
            <person name="Posnien N."/>
            <person name="Reuter R."/>
            <person name="Roth S."/>
            <person name="Savard J."/>
            <person name="Schinko J.B."/>
            <person name="Schmitt C."/>
            <person name="Schoppmeier M."/>
            <person name="Schroder R."/>
            <person name="Shippy T.D."/>
            <person name="Simonnet F."/>
            <person name="Marques-Souza H."/>
            <person name="Tautz D."/>
            <person name="Tomoyasu Y."/>
            <person name="Trauner J."/>
            <person name="Van der Zee M."/>
            <person name="Vervoort M."/>
            <person name="Wittkopp N."/>
            <person name="Wimmer E.A."/>
            <person name="Yang X."/>
            <person name="Jones A.K."/>
            <person name="Sattelle D.B."/>
            <person name="Ebert P.R."/>
            <person name="Nelson D."/>
            <person name="Scott J.G."/>
            <person name="Beeman R.W."/>
            <person name="Muthukrishnan S."/>
            <person name="Kramer K.J."/>
            <person name="Arakane Y."/>
            <person name="Beeman R.W."/>
            <person name="Zhu Q."/>
            <person name="Hogenkamp D."/>
            <person name="Dixit R."/>
            <person name="Oppert B."/>
            <person name="Jiang H."/>
            <person name="Zou Z."/>
            <person name="Marshall J."/>
            <person name="Elpidina E."/>
            <person name="Vinokurov K."/>
            <person name="Oppert C."/>
            <person name="Zou Z."/>
            <person name="Evans J."/>
            <person name="Lu Z."/>
            <person name="Zhao P."/>
            <person name="Sumathipala N."/>
            <person name="Altincicek B."/>
            <person name="Vilcinskas A."/>
            <person name="Williams M."/>
            <person name="Hultmark D."/>
            <person name="Hetru C."/>
            <person name="Jiang H."/>
            <person name="Grimmelikhuijzen C.J."/>
            <person name="Hauser F."/>
            <person name="Cazzamali G."/>
            <person name="Williamson M."/>
            <person name="Park Y."/>
            <person name="Li B."/>
            <person name="Tanaka Y."/>
            <person name="Predel R."/>
            <person name="Neupert S."/>
            <person name="Schachtner J."/>
            <person name="Verleyen P."/>
            <person name="Raible F."/>
            <person name="Bork P."/>
            <person name="Friedrich M."/>
            <person name="Walden K.K."/>
            <person name="Robertson H.M."/>
            <person name="Angeli S."/>
            <person name="Foret S."/>
            <person name="Bucher G."/>
            <person name="Schuetz S."/>
            <person name="Maleszka R."/>
            <person name="Wimmer E.A."/>
            <person name="Beeman R.W."/>
            <person name="Lorenzen M."/>
            <person name="Tomoyasu Y."/>
            <person name="Miller S.C."/>
            <person name="Grossmann D."/>
            <person name="Bucher G."/>
        </authorList>
    </citation>
    <scope>NUCLEOTIDE SEQUENCE [LARGE SCALE GENOMIC DNA]</scope>
    <source>
        <strain evidence="17 18">Georgia GA2</strain>
    </source>
</reference>
<dbReference type="InParanoid" id="A0A139WJ06"/>
<evidence type="ECO:0000256" key="6">
    <source>
        <dbReference type="ARBA" id="ARBA00022771"/>
    </source>
</evidence>
<keyword evidence="4" id="KW-0479">Metal-binding</keyword>
<evidence type="ECO:0000256" key="2">
    <source>
        <dbReference type="ARBA" id="ARBA00022553"/>
    </source>
</evidence>
<dbReference type="GO" id="GO:0006412">
    <property type="term" value="P:translation"/>
    <property type="evidence" value="ECO:0007669"/>
    <property type="project" value="InterPro"/>
</dbReference>
<dbReference type="PROSITE" id="PS50199">
    <property type="entry name" value="ZF_RANBP2_2"/>
    <property type="match status" value="4"/>
</dbReference>
<evidence type="ECO:0000259" key="15">
    <source>
        <dbReference type="PROSITE" id="PS50199"/>
    </source>
</evidence>
<evidence type="ECO:0000259" key="16">
    <source>
        <dbReference type="PROSITE" id="PS50203"/>
    </source>
</evidence>
<dbReference type="Proteomes" id="UP000007266">
    <property type="component" value="Linkage group 4"/>
</dbReference>
<sequence length="1562" mass="175857">MNQADISKLVSQLRIKVNPRLRKFRSPGGPEARLDKLRKTVTALVKHERIELNFPRADESRMYAERLISDAIRYGDCHKETMEMADYWLVEKQLVHKLFKVLVPRFVNYNTCYTRMYKAPTLYPETREKAVLELKGNPYPSLLPENYTNRNLIHNVLLDEAKKAYRTQKYAEIASKIDAAEKNVEETRNFKNCGFLLFNWLPAGWWCSQAPRAHQYGEEFENSPLEASAVRFVPLTQFRCFDGCLSHVPIAMGAIASVLQWHCGSCSLINPTEQLKCIRCGTSRQIQHTNKGHDIAGSDPFAGGSSSANCTVIRRLKSTAKSSLHDSGSLKRNCSSLVRNTVINTVLLLQRSASVKITEKKPLGNNIHKSKSFQDLTRHNVCENCSVVFVSVARRCLLCEGGVGMMNVAQSPCKNCASLTPIEQPNFRNYDILNCDRPLTCVCQRAKNNSFISLSSIESFSCSVAQQLHCDPLIPSNIRTTASGINKGHSPNYTWNKGAIGGNSWTCKRCTLLNGPNRDVCEACETPHTSDLNSNFNPSVIIKVDNWADNEALRNPSHNQRPSYRRSFSELPTSQNLHVPNINRRSLGNEVLESVFPKSSTSMTDIQSSQHSFDGITTRYSNLNLNRSTSDITCNEGATATTLYTYIGISEPDKDKTHIYENQGIVNAHNSKKGDFDSEQHDKILQALKSGSNSVNINWPFDKRKWTCRQCSFAYNDFNNFKCDICKGPRTRPSLNEPCTVTVTEDRNSGATPLSLNWSDSMELQVPLATLDQDLDDDFQLLPGDDSPVDDQKWTCKKCTLVNSGRSLICEACCGSKLRSLSMTGDMTLRKGEFWSCVKCTLKNPLTAPICKACKTEKNSLDVVALSNRNPSPRHGSSKKYNKSSYAKVNHNQKVIVNRSKTRINLMSDLDHSQSNAIKAWQCMICTFENTKSQIICDMCQKIREDIRTTPPEEPSRLSQEELANKHWNYIVRYCKLKKQSYVDESFPPSPSSLYYNPSEVKDAHTVKWKRLRDITVDDGPDSDLIWAVFRKPHPSDISQGVLGNCWLLSALAVLAEREDLIRAVLITRDFCHQGVYQVRLCKDGNWTTVLVDDYFPCDKKGHLFYSQAKRKQLWVPLIEKAVAKIHGCYEALVSGRAIEGLATLTGAPCESIPLQASSIPAPAEEELDTDLIWAQLLSSRQALFLMGASCGGGNMKVDEVEYQNKGLRPRHAYSLLDVRDVDGYRLLKLRNPWGHFVWKGDWSDTSDKWTRALRMELMPEGPQDGTFWISFGDVLKYFDCIDICKARNGWNEVRLSGVLPPLSSQKHLSCILLTVLEPTEVDFTLFQEGQRKSEKSQRSQLDLCVVLFKARNGSTIGSLVEHSKRQVRGFVGCNKMLEAGEYVVVPLAFNHWHTGLEDLTAFPRYVLAIHSSKKLLAEQLTPPDCILADSIISLTLARGQRHEGREGMTAYYLTKGWAGLVVMVENRHENKWIHVKCDCQESYNVVSTRGTLKTVDSVPPLTRQVIIVLTQLEGSGGFSIAHRLTHRLANSQGLYDWGPSGTCHDPELDYQTSGLHMPRLF</sequence>
<dbReference type="Gene3D" id="3.90.1030.10">
    <property type="entry name" value="Ribosomal protein L17"/>
    <property type="match status" value="1"/>
</dbReference>
<dbReference type="SMART" id="SM00547">
    <property type="entry name" value="ZnF_RBZ"/>
    <property type="match status" value="7"/>
</dbReference>
<dbReference type="PANTHER" id="PTHR10183">
    <property type="entry name" value="CALPAIN"/>
    <property type="match status" value="1"/>
</dbReference>
<dbReference type="GO" id="GO:0006508">
    <property type="term" value="P:proteolysis"/>
    <property type="evidence" value="ECO:0000318"/>
    <property type="project" value="GO_Central"/>
</dbReference>
<accession>A0A139WJ06</accession>
<keyword evidence="9" id="KW-0862">Zinc</keyword>
<dbReference type="InterPro" id="IPR001876">
    <property type="entry name" value="Znf_RanBP2"/>
</dbReference>
<evidence type="ECO:0000256" key="1">
    <source>
        <dbReference type="ARBA" id="ARBA00007623"/>
    </source>
</evidence>
<dbReference type="GO" id="GO:0008270">
    <property type="term" value="F:zinc ion binding"/>
    <property type="evidence" value="ECO:0007669"/>
    <property type="project" value="UniProtKB-KW"/>
</dbReference>
<feature type="domain" description="RanBP2-type" evidence="15">
    <location>
        <begin position="914"/>
        <end position="946"/>
    </location>
</feature>
<dbReference type="InterPro" id="IPR022684">
    <property type="entry name" value="Calpain_cysteine_protease"/>
</dbReference>
<evidence type="ECO:0000256" key="11">
    <source>
        <dbReference type="ARBA" id="ARBA00035413"/>
    </source>
</evidence>
<evidence type="ECO:0000256" key="14">
    <source>
        <dbReference type="PROSITE-ProRule" id="PRU00322"/>
    </source>
</evidence>
<feature type="domain" description="RanBP2-type" evidence="15">
    <location>
        <begin position="499"/>
        <end position="530"/>
    </location>
</feature>
<dbReference type="FunFam" id="3.90.70.10:FF:000010">
    <property type="entry name" value="Calpain 15"/>
    <property type="match status" value="1"/>
</dbReference>
<dbReference type="GO" id="GO:0005840">
    <property type="term" value="C:ribosome"/>
    <property type="evidence" value="ECO:0007669"/>
    <property type="project" value="InterPro"/>
</dbReference>
<keyword evidence="6 14" id="KW-0863">Zinc-finger</keyword>
<dbReference type="FunFam" id="3.90.1030.10:FF:000009">
    <property type="entry name" value="39S ribosomal protein L17, mitochondrial"/>
    <property type="match status" value="1"/>
</dbReference>
<feature type="domain" description="RanBP2-type" evidence="15">
    <location>
        <begin position="830"/>
        <end position="860"/>
    </location>
</feature>
<keyword evidence="18" id="KW-1185">Reference proteome</keyword>
<dbReference type="SUPFAM" id="SSF54001">
    <property type="entry name" value="Cysteine proteinases"/>
    <property type="match status" value="1"/>
</dbReference>
<evidence type="ECO:0000256" key="12">
    <source>
        <dbReference type="PIRSR" id="PIRSR622684-1"/>
    </source>
</evidence>
<dbReference type="InterPro" id="IPR000456">
    <property type="entry name" value="Ribosomal_bL17"/>
</dbReference>
<dbReference type="GO" id="GO:0004198">
    <property type="term" value="F:calcium-dependent cysteine-type endopeptidase activity"/>
    <property type="evidence" value="ECO:0000318"/>
    <property type="project" value="GO_Central"/>
</dbReference>
<evidence type="ECO:0000313" key="18">
    <source>
        <dbReference type="Proteomes" id="UP000007266"/>
    </source>
</evidence>
<feature type="active site" evidence="12 13">
    <location>
        <position position="1046"/>
    </location>
</feature>
<feature type="domain" description="RanBP2-type" evidence="15">
    <location>
        <begin position="251"/>
        <end position="286"/>
    </location>
</feature>
<dbReference type="CDD" id="cd00044">
    <property type="entry name" value="CysPc"/>
    <property type="match status" value="1"/>
</dbReference>
<dbReference type="Gene3D" id="3.90.70.10">
    <property type="entry name" value="Cysteine proteinases"/>
    <property type="match status" value="1"/>
</dbReference>
<feature type="active site" evidence="12 13">
    <location>
        <position position="1212"/>
    </location>
</feature>
<dbReference type="STRING" id="7070.A0A139WJ06"/>
<organism evidence="17 18">
    <name type="scientific">Tribolium castaneum</name>
    <name type="common">Red flour beetle</name>
    <dbReference type="NCBI Taxonomy" id="7070"/>
    <lineage>
        <taxon>Eukaryota</taxon>
        <taxon>Metazoa</taxon>
        <taxon>Ecdysozoa</taxon>
        <taxon>Arthropoda</taxon>
        <taxon>Hexapoda</taxon>
        <taxon>Insecta</taxon>
        <taxon>Pterygota</taxon>
        <taxon>Neoptera</taxon>
        <taxon>Endopterygota</taxon>
        <taxon>Coleoptera</taxon>
        <taxon>Polyphaga</taxon>
        <taxon>Cucujiformia</taxon>
        <taxon>Tenebrionidae</taxon>
        <taxon>Tenebrionidae incertae sedis</taxon>
        <taxon>Tribolium</taxon>
    </lineage>
</organism>
<evidence type="ECO:0000256" key="3">
    <source>
        <dbReference type="ARBA" id="ARBA00022670"/>
    </source>
</evidence>
<evidence type="ECO:0000256" key="4">
    <source>
        <dbReference type="ARBA" id="ARBA00022723"/>
    </source>
</evidence>
<evidence type="ECO:0000256" key="13">
    <source>
        <dbReference type="PROSITE-ProRule" id="PRU00239"/>
    </source>
</evidence>
<reference evidence="17 18" key="2">
    <citation type="journal article" date="2010" name="Nucleic Acids Res.">
        <title>BeetleBase in 2010: revisions to provide comprehensive genomic information for Tribolium castaneum.</title>
        <authorList>
            <person name="Kim H.S."/>
            <person name="Murphy T."/>
            <person name="Xia J."/>
            <person name="Caragea D."/>
            <person name="Park Y."/>
            <person name="Beeman R.W."/>
            <person name="Lorenzen M.D."/>
            <person name="Butcher S."/>
            <person name="Manak J.R."/>
            <person name="Brown S.J."/>
        </authorList>
    </citation>
    <scope>GENOME REANNOTATION</scope>
    <source>
        <strain evidence="17 18">Georgia GA2</strain>
    </source>
</reference>
<evidence type="ECO:0000313" key="17">
    <source>
        <dbReference type="EMBL" id="KYB27767.1"/>
    </source>
</evidence>
<keyword evidence="8 13" id="KW-0788">Thiol protease</keyword>
<dbReference type="GO" id="GO:0005737">
    <property type="term" value="C:cytoplasm"/>
    <property type="evidence" value="ECO:0000318"/>
    <property type="project" value="GO_Central"/>
</dbReference>
<feature type="domain" description="Calpain catalytic" evidence="16">
    <location>
        <begin position="981"/>
        <end position="1288"/>
    </location>
</feature>
<dbReference type="InterPro" id="IPR036443">
    <property type="entry name" value="Znf_RanBP2_sf"/>
</dbReference>
<dbReference type="SUPFAM" id="SSF64263">
    <property type="entry name" value="Prokaryotic ribosomal protein L17"/>
    <property type="match status" value="1"/>
</dbReference>
<dbReference type="InterPro" id="IPR000169">
    <property type="entry name" value="Pept_cys_AS"/>
</dbReference>
<protein>
    <recommendedName>
        <fullName evidence="10">Large ribosomal subunit protein bL17m</fullName>
    </recommendedName>
    <alternativeName>
        <fullName evidence="11">39S ribosomal protein L17, mitochondrial</fullName>
    </alternativeName>
</protein>
<dbReference type="PRINTS" id="PR00704">
    <property type="entry name" value="CALPAIN"/>
</dbReference>
<dbReference type="EMBL" id="KQ971338">
    <property type="protein sequence ID" value="KYB27767.1"/>
    <property type="molecule type" value="Genomic_DNA"/>
</dbReference>
<keyword evidence="7 13" id="KW-0378">Hydrolase</keyword>
<gene>
    <name evidence="17" type="primary">AUGUSTUS-3.0.2_31093</name>
    <name evidence="17" type="ORF">TcasGA2_TC031093</name>
</gene>
<evidence type="ECO:0000256" key="7">
    <source>
        <dbReference type="ARBA" id="ARBA00022801"/>
    </source>
</evidence>
<dbReference type="eggNOG" id="KOG3280">
    <property type="taxonomic scope" value="Eukaryota"/>
</dbReference>
<dbReference type="Pfam" id="PF01196">
    <property type="entry name" value="Ribosomal_L17"/>
    <property type="match status" value="1"/>
</dbReference>
<comment type="similarity">
    <text evidence="1">Belongs to the peptidase C2 family.</text>
</comment>
<dbReference type="Gene3D" id="4.10.1060.10">
    <property type="entry name" value="Zinc finger, RanBP2-type"/>
    <property type="match status" value="2"/>
</dbReference>
<dbReference type="PROSITE" id="PS01358">
    <property type="entry name" value="ZF_RANBP2_1"/>
    <property type="match status" value="5"/>
</dbReference>
<dbReference type="Pfam" id="PF00641">
    <property type="entry name" value="Zn_ribbon_RanBP"/>
    <property type="match status" value="3"/>
</dbReference>
<dbReference type="PROSITE" id="PS50203">
    <property type="entry name" value="CALPAIN_CAT"/>
    <property type="match status" value="1"/>
</dbReference>
<dbReference type="SMART" id="SM00230">
    <property type="entry name" value="CysPc"/>
    <property type="match status" value="1"/>
</dbReference>
<name>A0A139WJ06_TRICA</name>
<keyword evidence="2" id="KW-0597">Phosphoprotein</keyword>
<dbReference type="InterPro" id="IPR001300">
    <property type="entry name" value="Peptidase_C2_calpain_cat"/>
</dbReference>